<dbReference type="Pfam" id="PF00395">
    <property type="entry name" value="SLH"/>
    <property type="match status" value="1"/>
</dbReference>
<dbReference type="eggNOG" id="COG1680">
    <property type="taxonomic scope" value="Bacteria"/>
</dbReference>
<dbReference type="InterPro" id="IPR001119">
    <property type="entry name" value="SLH_dom"/>
</dbReference>
<dbReference type="Gene3D" id="3.40.710.10">
    <property type="entry name" value="DD-peptidase/beta-lactamase superfamily"/>
    <property type="match status" value="1"/>
</dbReference>
<organism evidence="3 4">
    <name type="scientific">Paenibacillus graminis</name>
    <dbReference type="NCBI Taxonomy" id="189425"/>
    <lineage>
        <taxon>Bacteria</taxon>
        <taxon>Bacillati</taxon>
        <taxon>Bacillota</taxon>
        <taxon>Bacilli</taxon>
        <taxon>Bacillales</taxon>
        <taxon>Paenibacillaceae</taxon>
        <taxon>Paenibacillus</taxon>
    </lineage>
</organism>
<feature type="domain" description="SLH" evidence="2">
    <location>
        <begin position="495"/>
        <end position="558"/>
    </location>
</feature>
<dbReference type="InterPro" id="IPR001466">
    <property type="entry name" value="Beta-lactam-related"/>
</dbReference>
<evidence type="ECO:0000256" key="1">
    <source>
        <dbReference type="SAM" id="SignalP"/>
    </source>
</evidence>
<protein>
    <submittedName>
        <fullName evidence="3">Penicillin-binding protein</fullName>
    </submittedName>
</protein>
<dbReference type="RefSeq" id="WP_025704119.1">
    <property type="nucleotide sequence ID" value="NZ_CP009287.1"/>
</dbReference>
<dbReference type="AlphaFoldDB" id="A0A089ND28"/>
<feature type="chain" id="PRO_5039229349" evidence="1">
    <location>
        <begin position="26"/>
        <end position="663"/>
    </location>
</feature>
<dbReference type="InterPro" id="IPR012338">
    <property type="entry name" value="Beta-lactam/transpept-like"/>
</dbReference>
<dbReference type="HOGENOM" id="CLU_022757_0_0_9"/>
<feature type="domain" description="SLH" evidence="2">
    <location>
        <begin position="595"/>
        <end position="663"/>
    </location>
</feature>
<dbReference type="STRING" id="189425.PGRAT_03825"/>
<dbReference type="Pfam" id="PF00144">
    <property type="entry name" value="Beta-lactamase"/>
    <property type="match status" value="1"/>
</dbReference>
<reference evidence="3 4" key="1">
    <citation type="submission" date="2014-08" db="EMBL/GenBank/DDBJ databases">
        <title>Comparative genomics of the Paenibacillus odorifer group.</title>
        <authorList>
            <person name="den Bakker H.C."/>
            <person name="Tsai Y.-C."/>
            <person name="Martin N."/>
            <person name="Korlach J."/>
            <person name="Wiedmann M."/>
        </authorList>
    </citation>
    <scope>NUCLEOTIDE SEQUENCE [LARGE SCALE GENOMIC DNA]</scope>
    <source>
        <strain evidence="3 4">DSM 15220</strain>
    </source>
</reference>
<dbReference type="PROSITE" id="PS51272">
    <property type="entry name" value="SLH"/>
    <property type="match status" value="2"/>
</dbReference>
<dbReference type="KEGG" id="pgm:PGRAT_03825"/>
<evidence type="ECO:0000313" key="4">
    <source>
        <dbReference type="Proteomes" id="UP000029500"/>
    </source>
</evidence>
<gene>
    <name evidence="3" type="ORF">PGRAT_03825</name>
</gene>
<sequence>MRKAIRNTSLAVLLLSASIVTACTAADGAAASDQKSTEKVSLEGPKDSKEVEAFANSVFADSMKKFNTVGSNFVVVKEGKVLVSKGYGYADREKKIPVDKDTVFQIGSVTKSFTALAAMQLVDQGKIDLKHDIQEYLGGMKVPNKTGKPLTMYDLLTYTSGVDLPDIVTDFSVEYLNKDIPMKGYLNKNMPTVVRPPGEAYTYDNFGYMLAGYAVENVSGMPYSQYMEKNVFKPLGMNKTSVRLTPEVLSHMAAHYGPSGELQPAMGFAPSEKPEGSMTSTGEDMAKYLIMHLNKGEFEGKEIVSKKSIDLMHTYQFYADPTIPITTVGFEGYYSNVMNGQHVILKGGNVPGHSSLIAILPEKNTAFYLSYNNDSMMSLDVYEAFMNHYFPKTVKAQPSTYSKISKQAAQAYIGLYKNTRLYGVRTKISYADGNLLMETGTTGKHTLKMVHPLLFEDEAGNKMAFKKDKSGDITYFYYTNPKGVDFVAYAQKVKMKPAFSDVPNDSVYKSYIDNLNRLDIMGAKSGNRFDPKGKMTQGEFADVLLRAHGMHTFPDEFRENKKRMIAGIPSYQPKSLITRQMAAVMIQNLKHAAPGTNVKLSGKTDLWAVDAIAALVSQGIVDPDTKINPNQTVDFRSTQTLSRQEASALLDKAFGYYTLPIKP</sequence>
<evidence type="ECO:0000259" key="2">
    <source>
        <dbReference type="PROSITE" id="PS51272"/>
    </source>
</evidence>
<evidence type="ECO:0000313" key="3">
    <source>
        <dbReference type="EMBL" id="AIQ66869.1"/>
    </source>
</evidence>
<feature type="signal peptide" evidence="1">
    <location>
        <begin position="1"/>
        <end position="25"/>
    </location>
</feature>
<dbReference type="PANTHER" id="PTHR46825:SF9">
    <property type="entry name" value="BETA-LACTAMASE-RELATED DOMAIN-CONTAINING PROTEIN"/>
    <property type="match status" value="1"/>
</dbReference>
<keyword evidence="4" id="KW-1185">Reference proteome</keyword>
<proteinExistence type="predicted"/>
<accession>A0A089ND28</accession>
<dbReference type="PROSITE" id="PS51257">
    <property type="entry name" value="PROKAR_LIPOPROTEIN"/>
    <property type="match status" value="1"/>
</dbReference>
<dbReference type="OrthoDB" id="846150at2"/>
<dbReference type="EMBL" id="CP009287">
    <property type="protein sequence ID" value="AIQ66869.1"/>
    <property type="molecule type" value="Genomic_DNA"/>
</dbReference>
<dbReference type="SUPFAM" id="SSF56601">
    <property type="entry name" value="beta-lactamase/transpeptidase-like"/>
    <property type="match status" value="1"/>
</dbReference>
<dbReference type="Proteomes" id="UP000029500">
    <property type="component" value="Chromosome"/>
</dbReference>
<keyword evidence="1" id="KW-0732">Signal</keyword>
<dbReference type="InterPro" id="IPR050491">
    <property type="entry name" value="AmpC-like"/>
</dbReference>
<dbReference type="PANTHER" id="PTHR46825">
    <property type="entry name" value="D-ALANYL-D-ALANINE-CARBOXYPEPTIDASE/ENDOPEPTIDASE AMPH"/>
    <property type="match status" value="1"/>
</dbReference>
<name>A0A089ND28_9BACL</name>